<dbReference type="InterPro" id="IPR058564">
    <property type="entry name" value="TPR_TRAPPC9_Trs120"/>
</dbReference>
<feature type="compositionally biased region" description="Basic and acidic residues" evidence="4">
    <location>
        <begin position="362"/>
        <end position="371"/>
    </location>
</feature>
<comment type="similarity">
    <text evidence="2">Belongs to the NIBP family.</text>
</comment>
<name>A0A034WHQ8_BACDO</name>
<organism evidence="10">
    <name type="scientific">Bactrocera dorsalis</name>
    <name type="common">Oriental fruit fly</name>
    <name type="synonym">Dacus dorsalis</name>
    <dbReference type="NCBI Taxonomy" id="27457"/>
    <lineage>
        <taxon>Eukaryota</taxon>
        <taxon>Metazoa</taxon>
        <taxon>Ecdysozoa</taxon>
        <taxon>Arthropoda</taxon>
        <taxon>Hexapoda</taxon>
        <taxon>Insecta</taxon>
        <taxon>Pterygota</taxon>
        <taxon>Neoptera</taxon>
        <taxon>Endopterygota</taxon>
        <taxon>Diptera</taxon>
        <taxon>Brachycera</taxon>
        <taxon>Muscomorpha</taxon>
        <taxon>Tephritoidea</taxon>
        <taxon>Tephritidae</taxon>
        <taxon>Bactrocera</taxon>
        <taxon>Bactrocera</taxon>
    </lineage>
</organism>
<feature type="domain" description="Trs120/TRAPPC9 TPR region" evidence="6">
    <location>
        <begin position="478"/>
        <end position="624"/>
    </location>
</feature>
<feature type="compositionally biased region" description="Polar residues" evidence="4">
    <location>
        <begin position="958"/>
        <end position="989"/>
    </location>
</feature>
<feature type="domain" description="Trs120/TRAPPC9 fourth Ig-like" evidence="9">
    <location>
        <begin position="1190"/>
        <end position="1347"/>
    </location>
</feature>
<dbReference type="Pfam" id="PF26282">
    <property type="entry name" value="Ig_TRAPPC9-Trs120_3rd"/>
    <property type="match status" value="1"/>
</dbReference>
<feature type="compositionally biased region" description="Low complexity" evidence="4">
    <location>
        <begin position="395"/>
        <end position="416"/>
    </location>
</feature>
<dbReference type="OrthoDB" id="27962at2759"/>
<evidence type="ECO:0000313" key="10">
    <source>
        <dbReference type="EMBL" id="JAC53298.1"/>
    </source>
</evidence>
<reference evidence="10" key="1">
    <citation type="journal article" date="2014" name="BMC Genomics">
        <title>Characterizing the developmental transcriptome of the oriental fruit fly, Bactrocera dorsalis (Diptera: Tephritidae) through comparative genomic analysis with Drosophila melanogaster utilizing modENCODE datasets.</title>
        <authorList>
            <person name="Geib S.M."/>
            <person name="Calla B."/>
            <person name="Hall B."/>
            <person name="Hou S."/>
            <person name="Manoukis N.C."/>
        </authorList>
    </citation>
    <scope>NUCLEOTIDE SEQUENCE</scope>
    <source>
        <strain evidence="10">Punador</strain>
    </source>
</reference>
<dbReference type="KEGG" id="bdr:105230765"/>
<feature type="domain" description="Trs120/TRAPPC9 first Ig-like" evidence="7">
    <location>
        <begin position="661"/>
        <end position="775"/>
    </location>
</feature>
<sequence length="1350" mass="149421">MRANVSQMLTHGASEPIMSRPDYEQNALHHGCLLVLLRGVGPSKPRSLQKAFDKVRRVSNVKINDSTGITRDIWVRYIHDHPVENNDWGDFQTHRRLLGLITIGKFENQTELNELCRQHESLKVRYSGTLYDSRAIFFGPSSAHVAENINSAGGDQHFTDASNLTIHDSVNLNSNSVTNHCPRLEEEYTTPSNFKAQAFFYREQDSCSDLESHIAEFIHALFWVLESKRLDRSREKVEKVSLLLAPFEKRDFVGLDMDSRSNRKRTVGRVTKNLADLSLQAGLVVDALGLYHSACETLRAIGDLLWLSASEEGLCSASAILLYPHLRESETLHRNTSLQDGPSPLRSTPEKWRASDATVKVHAPEHQHNSHPDAQGMASTVQMTSASSSCSSVSSLLTNSSTSGTPSSSSSTSTISAAQHGARSSELPSNILKPDELHGYYRRAIINYSKYGPAAIIETEAALKAARIMIEQNRPLDVAMFLQNIFFINVTMSEPERVKRLEVVSDLYQQIGYRRKAAFFQHLAALKYVQQGNPNPDWSQTYRLMLESFSGYLLSLDPMEVIDNAAGWPALQIDLLQGVIAAARRLGQSALATRHMTFLLQTQWTHMTPTEQSELSVQLQNLSAQCEGSPVPLVLENGTVIPPANLTDLPYCMDLVVRDLPAHLRPQRIKIVKADSGPFLFTPIHLNSMDRREKKKEKNKISFLWVQNNLSEVTLRLRNPLPIELTVSDMRLLTNGIVFESLPQTVILQPHVPTTVTLHGTPIEVGQLEIQGYSTHALGVKSNCRLKNMRGRKFPPNYLVDVIPALPRISVKTSLPQTATFSQLASSDIVITSASLTLYNGESSTCIVTITNDSPLPVEHLEISINSNVEQEVQKKIFIIDEKELQSKLPIQPNSSIDFTVHIYGEADFVCPIVSQRAASVHSNSTVTAALQADYAGATMGAGPYSLQYSTLSSSGHASLPSRVSSPNQQQTSYNRRNDPNNLSFRSSTSGGAPSLAALSLPPAGTQGSTHGYGQHVEAQFRVKYSGGEAMQQGYCRQCAISFNIELLPSAQITSWDVLPAEIPSQFYLVLDVSNLTAQEMSLNYTNNKSILIEAKESCRVPIPVDRCSLEQVVAAREAEYAENMEKDLCYRTQLLSFSDSISKLCSEHIAERVKISWLLAGTDIQGIASLHGIVLTSAMIDLTTVSPLEWTVSFQNTPVQPQSEIVCAAGQSAILNVSVSNQSAQPLRNLVLTIKFYQDYLNGMENYNLDTRVAISGPSRVSIPLLQKHAQIQHECTAIFFTPGRFKASIQCCSKPQETSTQSARGQLLEHKMPAVQVSDIVGSAASYHEQQEHIWKFIPPIEVTVIEQ</sequence>
<dbReference type="CTD" id="35325"/>
<feature type="region of interest" description="Disordered" evidence="4">
    <location>
        <begin position="395"/>
        <end position="430"/>
    </location>
</feature>
<dbReference type="GeneID" id="105230765"/>
<protein>
    <submittedName>
        <fullName evidence="10">Protein brunelleschi</fullName>
    </submittedName>
</protein>
<evidence type="ECO:0000259" key="7">
    <source>
        <dbReference type="Pfam" id="PF26254"/>
    </source>
</evidence>
<dbReference type="Pfam" id="PF08626">
    <property type="entry name" value="TRAPPC9-Trs120"/>
    <property type="match status" value="1"/>
</dbReference>
<dbReference type="InterPro" id="IPR058568">
    <property type="entry name" value="Ig_TRAPPC9_Trs120_4th"/>
</dbReference>
<dbReference type="Pfam" id="PF26283">
    <property type="entry name" value="Ig_TRAPPC9-Trs120_4th"/>
    <property type="match status" value="1"/>
</dbReference>
<evidence type="ECO:0000256" key="1">
    <source>
        <dbReference type="ARBA" id="ARBA00004555"/>
    </source>
</evidence>
<dbReference type="PANTHER" id="PTHR21512">
    <property type="entry name" value="TRAFFICKING PROTEIN PARTICLE COMPLEX SUBUNIT 9"/>
    <property type="match status" value="1"/>
</dbReference>
<evidence type="ECO:0000259" key="9">
    <source>
        <dbReference type="Pfam" id="PF26283"/>
    </source>
</evidence>
<dbReference type="GO" id="GO:0005802">
    <property type="term" value="C:trans-Golgi network"/>
    <property type="evidence" value="ECO:0007669"/>
    <property type="project" value="TreeGrafter"/>
</dbReference>
<dbReference type="InterPro" id="IPR058563">
    <property type="entry name" value="Trs120_TRAPPC9_N"/>
</dbReference>
<dbReference type="InterPro" id="IPR058565">
    <property type="entry name" value="Ig_TRAPPC9_Trs120_1st"/>
</dbReference>
<keyword evidence="3" id="KW-0333">Golgi apparatus</keyword>
<feature type="domain" description="Trs120/TRAPPC9 third Ig-like" evidence="8">
    <location>
        <begin position="1065"/>
        <end position="1183"/>
    </location>
</feature>
<dbReference type="Pfam" id="PF26251">
    <property type="entry name" value="TPR_TRAPPC9-Trs120"/>
    <property type="match status" value="1"/>
</dbReference>
<proteinExistence type="inferred from homology"/>
<feature type="region of interest" description="Disordered" evidence="4">
    <location>
        <begin position="333"/>
        <end position="382"/>
    </location>
</feature>
<accession>A0A034WHQ8</accession>
<evidence type="ECO:0000256" key="2">
    <source>
        <dbReference type="ARBA" id="ARBA00008459"/>
    </source>
</evidence>
<dbReference type="EMBL" id="GAKP01005654">
    <property type="protein sequence ID" value="JAC53298.1"/>
    <property type="molecule type" value="Transcribed_RNA"/>
</dbReference>
<evidence type="ECO:0000256" key="3">
    <source>
        <dbReference type="ARBA" id="ARBA00023034"/>
    </source>
</evidence>
<evidence type="ECO:0000259" key="5">
    <source>
        <dbReference type="Pfam" id="PF08626"/>
    </source>
</evidence>
<feature type="domain" description="Trs120/TRAPPC9 N-terminal" evidence="5">
    <location>
        <begin position="89"/>
        <end position="323"/>
    </location>
</feature>
<comment type="subcellular location">
    <subcellularLocation>
        <location evidence="1">Golgi apparatus</location>
    </subcellularLocation>
</comment>
<dbReference type="Pfam" id="PF26280">
    <property type="entry name" value="Ig_TRAPPC9-Trs120_2nd"/>
    <property type="match status" value="1"/>
</dbReference>
<dbReference type="InterPro" id="IPR058567">
    <property type="entry name" value="Ig_TRAPPC9_Trs120_3rd"/>
</dbReference>
<feature type="region of interest" description="Disordered" evidence="4">
    <location>
        <begin position="958"/>
        <end position="991"/>
    </location>
</feature>
<dbReference type="Pfam" id="PF26254">
    <property type="entry name" value="Ig_TRAPPC9-Trs120_1st"/>
    <property type="match status" value="1"/>
</dbReference>
<evidence type="ECO:0000259" key="6">
    <source>
        <dbReference type="Pfam" id="PF26251"/>
    </source>
</evidence>
<evidence type="ECO:0000259" key="8">
    <source>
        <dbReference type="Pfam" id="PF26282"/>
    </source>
</evidence>
<dbReference type="InterPro" id="IPR013935">
    <property type="entry name" value="Trs120_TRAPPC9"/>
</dbReference>
<evidence type="ECO:0000256" key="4">
    <source>
        <dbReference type="SAM" id="MobiDB-lite"/>
    </source>
</evidence>
<dbReference type="RefSeq" id="XP_011210038.2">
    <property type="nucleotide sequence ID" value="XM_011211736.4"/>
</dbReference>
<gene>
    <name evidence="10" type="primary">BRU</name>
</gene>
<dbReference type="PANTHER" id="PTHR21512:SF5">
    <property type="entry name" value="TRAFFICKING PROTEIN PARTICLE COMPLEX SUBUNIT 9"/>
    <property type="match status" value="1"/>
</dbReference>